<evidence type="ECO:0000313" key="2">
    <source>
        <dbReference type="EMBL" id="GIH04905.1"/>
    </source>
</evidence>
<evidence type="ECO:0000259" key="1">
    <source>
        <dbReference type="Pfam" id="PF03364"/>
    </source>
</evidence>
<protein>
    <submittedName>
        <fullName evidence="2">Cyclase</fullName>
    </submittedName>
</protein>
<dbReference type="InterPro" id="IPR005031">
    <property type="entry name" value="COQ10_START"/>
</dbReference>
<dbReference type="EMBL" id="BONY01000015">
    <property type="protein sequence ID" value="GIH04905.1"/>
    <property type="molecule type" value="Genomic_DNA"/>
</dbReference>
<proteinExistence type="predicted"/>
<dbReference type="Gene3D" id="3.30.530.20">
    <property type="match status" value="1"/>
</dbReference>
<dbReference type="Pfam" id="PF03364">
    <property type="entry name" value="Polyketide_cyc"/>
    <property type="match status" value="1"/>
</dbReference>
<dbReference type="AlphaFoldDB" id="A0A8J3Q6U1"/>
<dbReference type="RefSeq" id="WP_203908778.1">
    <property type="nucleotide sequence ID" value="NZ_BONY01000015.1"/>
</dbReference>
<name>A0A8J3Q6U1_9ACTN</name>
<comment type="caution">
    <text evidence="2">The sequence shown here is derived from an EMBL/GenBank/DDBJ whole genome shotgun (WGS) entry which is preliminary data.</text>
</comment>
<dbReference type="SUPFAM" id="SSF55961">
    <property type="entry name" value="Bet v1-like"/>
    <property type="match status" value="1"/>
</dbReference>
<evidence type="ECO:0000313" key="3">
    <source>
        <dbReference type="Proteomes" id="UP000612899"/>
    </source>
</evidence>
<dbReference type="Proteomes" id="UP000612899">
    <property type="component" value="Unassembled WGS sequence"/>
</dbReference>
<organism evidence="2 3">
    <name type="scientific">Rhizocola hellebori</name>
    <dbReference type="NCBI Taxonomy" id="1392758"/>
    <lineage>
        <taxon>Bacteria</taxon>
        <taxon>Bacillati</taxon>
        <taxon>Actinomycetota</taxon>
        <taxon>Actinomycetes</taxon>
        <taxon>Micromonosporales</taxon>
        <taxon>Micromonosporaceae</taxon>
        <taxon>Rhizocola</taxon>
    </lineage>
</organism>
<reference evidence="2" key="1">
    <citation type="submission" date="2021-01" db="EMBL/GenBank/DDBJ databases">
        <title>Whole genome shotgun sequence of Rhizocola hellebori NBRC 109834.</title>
        <authorList>
            <person name="Komaki H."/>
            <person name="Tamura T."/>
        </authorList>
    </citation>
    <scope>NUCLEOTIDE SEQUENCE</scope>
    <source>
        <strain evidence="2">NBRC 109834</strain>
    </source>
</reference>
<dbReference type="InterPro" id="IPR023393">
    <property type="entry name" value="START-like_dom_sf"/>
</dbReference>
<sequence length="146" mass="16876">MPTVSTVSLSSQPIDRVWQEVLDIASFPSYMDEVREVEILHQEQDVRRSRWSILLKGSILEWEEEERIDTENRKITFHQIEGDLAYFTGWWHVRQTDRGVSTQMHVEFDIGIPLLADMLNPVAARALEENAQKILSRIDTRAGSPA</sequence>
<keyword evidence="3" id="KW-1185">Reference proteome</keyword>
<accession>A0A8J3Q6U1</accession>
<gene>
    <name evidence="2" type="ORF">Rhe02_29720</name>
</gene>
<feature type="domain" description="Coenzyme Q-binding protein COQ10 START" evidence="1">
    <location>
        <begin position="12"/>
        <end position="132"/>
    </location>
</feature>